<dbReference type="Gene3D" id="3.30.1460.30">
    <property type="entry name" value="YgaC/TfoX-N like chaperone"/>
    <property type="match status" value="1"/>
</dbReference>
<dbReference type="EMBL" id="JARRAF010000016">
    <property type="protein sequence ID" value="MDK2125215.1"/>
    <property type="molecule type" value="Genomic_DNA"/>
</dbReference>
<evidence type="ECO:0000313" key="2">
    <source>
        <dbReference type="EMBL" id="MDK2125215.1"/>
    </source>
</evidence>
<dbReference type="PANTHER" id="PTHR36121">
    <property type="entry name" value="PROTEIN SXY"/>
    <property type="match status" value="1"/>
</dbReference>
<proteinExistence type="predicted"/>
<sequence length="119" mass="13164">MAKRSEFVEYLLEQLAPLGTLRAKAMFGGWGIYCDERIFAVVDKDQLYFKADAETIPDFTGKGLGPFTYPKKDGTLMSMAYYTAPADALEDQAELLQWARAALGVALRAAHAKPPKKKS</sequence>
<protein>
    <submittedName>
        <fullName evidence="2">TfoX/Sxy family protein</fullName>
    </submittedName>
</protein>
<accession>A0ABT7E1C8</accession>
<comment type="caution">
    <text evidence="2">The sequence shown here is derived from an EMBL/GenBank/DDBJ whole genome shotgun (WGS) entry which is preliminary data.</text>
</comment>
<name>A0ABT7E1C8_9NEIS</name>
<dbReference type="Proteomes" id="UP001172778">
    <property type="component" value="Unassembled WGS sequence"/>
</dbReference>
<feature type="domain" description="TfoX N-terminal" evidence="1">
    <location>
        <begin position="13"/>
        <end position="104"/>
    </location>
</feature>
<gene>
    <name evidence="2" type="ORF">PZA18_14255</name>
</gene>
<dbReference type="InterPro" id="IPR047525">
    <property type="entry name" value="TfoX-like"/>
</dbReference>
<dbReference type="PANTHER" id="PTHR36121:SF1">
    <property type="entry name" value="PROTEIN SXY"/>
    <property type="match status" value="1"/>
</dbReference>
<dbReference type="InterPro" id="IPR007076">
    <property type="entry name" value="TfoX_N"/>
</dbReference>
<dbReference type="Pfam" id="PF04993">
    <property type="entry name" value="TfoX_N"/>
    <property type="match status" value="1"/>
</dbReference>
<keyword evidence="3" id="KW-1185">Reference proteome</keyword>
<dbReference type="SUPFAM" id="SSF159894">
    <property type="entry name" value="YgaC/TfoX-N like"/>
    <property type="match status" value="1"/>
</dbReference>
<evidence type="ECO:0000259" key="1">
    <source>
        <dbReference type="Pfam" id="PF04993"/>
    </source>
</evidence>
<reference evidence="2" key="1">
    <citation type="submission" date="2023-03" db="EMBL/GenBank/DDBJ databases">
        <title>Chitinimonas shenzhenensis gen. nov., sp. nov., a novel member of family Burkholderiaceae isolated from activated sludge collected in Shen Zhen, China.</title>
        <authorList>
            <person name="Wang X."/>
        </authorList>
    </citation>
    <scope>NUCLEOTIDE SEQUENCE</scope>
    <source>
        <strain evidence="2">DQS-5</strain>
    </source>
</reference>
<dbReference type="RefSeq" id="WP_284101526.1">
    <property type="nucleotide sequence ID" value="NZ_JARRAF010000016.1"/>
</dbReference>
<organism evidence="2 3">
    <name type="scientific">Parachitinimonas caeni</name>
    <dbReference type="NCBI Taxonomy" id="3031301"/>
    <lineage>
        <taxon>Bacteria</taxon>
        <taxon>Pseudomonadati</taxon>
        <taxon>Pseudomonadota</taxon>
        <taxon>Betaproteobacteria</taxon>
        <taxon>Neisseriales</taxon>
        <taxon>Chitinibacteraceae</taxon>
        <taxon>Parachitinimonas</taxon>
    </lineage>
</organism>
<evidence type="ECO:0000313" key="3">
    <source>
        <dbReference type="Proteomes" id="UP001172778"/>
    </source>
</evidence>